<gene>
    <name evidence="1" type="ORF">LV75_006788</name>
</gene>
<proteinExistence type="predicted"/>
<organism evidence="1 2">
    <name type="scientific">Actinokineospora diospyrosa</name>
    <dbReference type="NCBI Taxonomy" id="103728"/>
    <lineage>
        <taxon>Bacteria</taxon>
        <taxon>Bacillati</taxon>
        <taxon>Actinomycetota</taxon>
        <taxon>Actinomycetes</taxon>
        <taxon>Pseudonocardiales</taxon>
        <taxon>Pseudonocardiaceae</taxon>
        <taxon>Actinokineospora</taxon>
    </lineage>
</organism>
<protein>
    <submittedName>
        <fullName evidence="1">Uncharacterized protein</fullName>
    </submittedName>
</protein>
<dbReference type="Proteomes" id="UP001205185">
    <property type="component" value="Unassembled WGS sequence"/>
</dbReference>
<evidence type="ECO:0000313" key="1">
    <source>
        <dbReference type="EMBL" id="MCP2274254.1"/>
    </source>
</evidence>
<evidence type="ECO:0000313" key="2">
    <source>
        <dbReference type="Proteomes" id="UP001205185"/>
    </source>
</evidence>
<accession>A0ABT1INL4</accession>
<name>A0ABT1INL4_9PSEU</name>
<dbReference type="RefSeq" id="WP_253891588.1">
    <property type="nucleotide sequence ID" value="NZ_BAAAVB010000006.1"/>
</dbReference>
<reference evidence="1 2" key="1">
    <citation type="submission" date="2022-06" db="EMBL/GenBank/DDBJ databases">
        <title>Genomic Encyclopedia of Archaeal and Bacterial Type Strains, Phase II (KMG-II): from individual species to whole genera.</title>
        <authorList>
            <person name="Goeker M."/>
        </authorList>
    </citation>
    <scope>NUCLEOTIDE SEQUENCE [LARGE SCALE GENOMIC DNA]</scope>
    <source>
        <strain evidence="1 2">DSM 44255</strain>
    </source>
</reference>
<dbReference type="EMBL" id="JAMTCO010000022">
    <property type="protein sequence ID" value="MCP2274254.1"/>
    <property type="molecule type" value="Genomic_DNA"/>
</dbReference>
<comment type="caution">
    <text evidence="1">The sequence shown here is derived from an EMBL/GenBank/DDBJ whole genome shotgun (WGS) entry which is preliminary data.</text>
</comment>
<sequence length="106" mass="11672">MNLDGLRAFLLERLTEDEHRAAAGRIPQLDEAERLGRLRVLRTDDGRGLLLAAGPVDGGEPVPFVEKAPLLRAEIVVANSDTLRLLATAYDAHHGWQEEWRASPPA</sequence>
<keyword evidence="2" id="KW-1185">Reference proteome</keyword>